<accession>A8RZZ8</accession>
<dbReference type="AlphaFoldDB" id="A8RZZ8"/>
<dbReference type="EMBL" id="ABCC02000041">
    <property type="protein sequence ID" value="EDP14149.1"/>
    <property type="molecule type" value="Genomic_DNA"/>
</dbReference>
<organism evidence="1 2">
    <name type="scientific">Enterocloster bolteae (strain ATCC BAA-613 / DSM 15670 / CCUG 46953 / JCM 12243 / WAL 16351)</name>
    <name type="common">Clostridium bolteae</name>
    <dbReference type="NCBI Taxonomy" id="411902"/>
    <lineage>
        <taxon>Bacteria</taxon>
        <taxon>Bacillati</taxon>
        <taxon>Bacillota</taxon>
        <taxon>Clostridia</taxon>
        <taxon>Lachnospirales</taxon>
        <taxon>Lachnospiraceae</taxon>
        <taxon>Enterocloster</taxon>
    </lineage>
</organism>
<protein>
    <submittedName>
        <fullName evidence="1">Uncharacterized protein</fullName>
    </submittedName>
</protein>
<dbReference type="eggNOG" id="ENOG5030GG9">
    <property type="taxonomic scope" value="Bacteria"/>
</dbReference>
<sequence length="196" mass="22535">MLTLYTAVGKLQIRKNSAGKEYPLVMVGEKERTLTPYEMLLWSSLSWNILTFDETRALFYEREQEMHILSDLDFEYYLKRLIFRGLVVSGTGYSGISALHQLLAPLYVHSCADRLLEKLAALADMVCLQHYPLRTAVRIFRKEKLTVEEKLLIGRCGPKRIAASEILEYGEAPDQHRMAAVLAGVYLKRQVIFETF</sequence>
<reference evidence="1 2" key="2">
    <citation type="submission" date="2007-09" db="EMBL/GenBank/DDBJ databases">
        <title>Draft genome sequence of Clostridium bolteae (ATCC BAA-613).</title>
        <authorList>
            <person name="Sudarsanam P."/>
            <person name="Ley R."/>
            <person name="Guruge J."/>
            <person name="Turnbaugh P.J."/>
            <person name="Mahowald M."/>
            <person name="Liep D."/>
            <person name="Gordon J."/>
        </authorList>
    </citation>
    <scope>NUCLEOTIDE SEQUENCE [LARGE SCALE GENOMIC DNA]</scope>
    <source>
        <strain evidence="2">ATCC BAA-613 / DSM 15670 / CCUG 46953 / JCM 12243 / WAL 16351</strain>
    </source>
</reference>
<comment type="caution">
    <text evidence="1">The sequence shown here is derived from an EMBL/GenBank/DDBJ whole genome shotgun (WGS) entry which is preliminary data.</text>
</comment>
<name>A8RZZ8_ENTBW</name>
<reference evidence="1 2" key="1">
    <citation type="submission" date="2007-08" db="EMBL/GenBank/DDBJ databases">
        <authorList>
            <person name="Fulton L."/>
            <person name="Clifton S."/>
            <person name="Fulton B."/>
            <person name="Xu J."/>
            <person name="Minx P."/>
            <person name="Pepin K.H."/>
            <person name="Johnson M."/>
            <person name="Thiruvilangam P."/>
            <person name="Bhonagiri V."/>
            <person name="Nash W.E."/>
            <person name="Mardis E.R."/>
            <person name="Wilson R.K."/>
        </authorList>
    </citation>
    <scope>NUCLEOTIDE SEQUENCE [LARGE SCALE GENOMIC DNA]</scope>
    <source>
        <strain evidence="2">ATCC BAA-613 / DSM 15670 / CCUG 46953 / JCM 12243 / WAL 16351</strain>
    </source>
</reference>
<evidence type="ECO:0000313" key="2">
    <source>
        <dbReference type="Proteomes" id="UP000005396"/>
    </source>
</evidence>
<dbReference type="HOGENOM" id="CLU_1388138_0_0_9"/>
<dbReference type="PaxDb" id="411902-CLOBOL_05541"/>
<gene>
    <name evidence="1" type="ORF">CLOBOL_05541</name>
</gene>
<evidence type="ECO:0000313" key="1">
    <source>
        <dbReference type="EMBL" id="EDP14149.1"/>
    </source>
</evidence>
<dbReference type="Proteomes" id="UP000005396">
    <property type="component" value="Unassembled WGS sequence"/>
</dbReference>
<proteinExistence type="predicted"/>